<dbReference type="InterPro" id="IPR036864">
    <property type="entry name" value="Zn2-C6_fun-type_DNA-bd_sf"/>
</dbReference>
<dbReference type="Gene3D" id="4.10.240.10">
    <property type="entry name" value="Zn(2)-C6 fungal-type DNA-binding domain"/>
    <property type="match status" value="1"/>
</dbReference>
<dbReference type="Proteomes" id="UP000016922">
    <property type="component" value="Unassembled WGS sequence"/>
</dbReference>
<dbReference type="eggNOG" id="ENOG502SK3B">
    <property type="taxonomic scope" value="Eukaryota"/>
</dbReference>
<evidence type="ECO:0000256" key="5">
    <source>
        <dbReference type="ARBA" id="ARBA00023242"/>
    </source>
</evidence>
<organism evidence="8 9">
    <name type="scientific">Glarea lozoyensis (strain ATCC 20868 / MF5171)</name>
    <dbReference type="NCBI Taxonomy" id="1116229"/>
    <lineage>
        <taxon>Eukaryota</taxon>
        <taxon>Fungi</taxon>
        <taxon>Dikarya</taxon>
        <taxon>Ascomycota</taxon>
        <taxon>Pezizomycotina</taxon>
        <taxon>Leotiomycetes</taxon>
        <taxon>Helotiales</taxon>
        <taxon>Helotiaceae</taxon>
        <taxon>Glarea</taxon>
    </lineage>
</organism>
<dbReference type="OMA" id="CEGALWQ"/>
<evidence type="ECO:0000259" key="7">
    <source>
        <dbReference type="PROSITE" id="PS50048"/>
    </source>
</evidence>
<dbReference type="Pfam" id="PF00172">
    <property type="entry name" value="Zn_clus"/>
    <property type="match status" value="1"/>
</dbReference>
<proteinExistence type="predicted"/>
<feature type="compositionally biased region" description="Polar residues" evidence="6">
    <location>
        <begin position="121"/>
        <end position="137"/>
    </location>
</feature>
<dbReference type="SUPFAM" id="SSF57701">
    <property type="entry name" value="Zn2/Cys6 DNA-binding domain"/>
    <property type="match status" value="1"/>
</dbReference>
<evidence type="ECO:0000313" key="9">
    <source>
        <dbReference type="Proteomes" id="UP000016922"/>
    </source>
</evidence>
<dbReference type="PROSITE" id="PS50048">
    <property type="entry name" value="ZN2_CY6_FUNGAL_2"/>
    <property type="match status" value="1"/>
</dbReference>
<dbReference type="GO" id="GO:0003677">
    <property type="term" value="F:DNA binding"/>
    <property type="evidence" value="ECO:0007669"/>
    <property type="project" value="UniProtKB-KW"/>
</dbReference>
<evidence type="ECO:0000313" key="8">
    <source>
        <dbReference type="EMBL" id="EPE34278.1"/>
    </source>
</evidence>
<dbReference type="SMART" id="SM00066">
    <property type="entry name" value="GAL4"/>
    <property type="match status" value="1"/>
</dbReference>
<feature type="region of interest" description="Disordered" evidence="6">
    <location>
        <begin position="162"/>
        <end position="200"/>
    </location>
</feature>
<protein>
    <submittedName>
        <fullName evidence="8">Zn2/Cys6 DNA-binding protein</fullName>
    </submittedName>
</protein>
<evidence type="ECO:0000256" key="3">
    <source>
        <dbReference type="ARBA" id="ARBA00023015"/>
    </source>
</evidence>
<dbReference type="InterPro" id="IPR050815">
    <property type="entry name" value="TF_fung"/>
</dbReference>
<dbReference type="Pfam" id="PF04082">
    <property type="entry name" value="Fungal_trans"/>
    <property type="match status" value="1"/>
</dbReference>
<keyword evidence="4" id="KW-0804">Transcription</keyword>
<dbReference type="GO" id="GO:0000981">
    <property type="term" value="F:DNA-binding transcription factor activity, RNA polymerase II-specific"/>
    <property type="evidence" value="ECO:0007669"/>
    <property type="project" value="InterPro"/>
</dbReference>
<dbReference type="EMBL" id="KE145356">
    <property type="protein sequence ID" value="EPE34278.1"/>
    <property type="molecule type" value="Genomic_DNA"/>
</dbReference>
<evidence type="ECO:0000256" key="1">
    <source>
        <dbReference type="ARBA" id="ARBA00004123"/>
    </source>
</evidence>
<dbReference type="InterPro" id="IPR001138">
    <property type="entry name" value="Zn2Cys6_DnaBD"/>
</dbReference>
<feature type="compositionally biased region" description="Basic and acidic residues" evidence="6">
    <location>
        <begin position="694"/>
        <end position="707"/>
    </location>
</feature>
<dbReference type="CDD" id="cd12148">
    <property type="entry name" value="fungal_TF_MHR"/>
    <property type="match status" value="1"/>
</dbReference>
<dbReference type="STRING" id="1116229.S3E7J8"/>
<dbReference type="GO" id="GO:0008270">
    <property type="term" value="F:zinc ion binding"/>
    <property type="evidence" value="ECO:0007669"/>
    <property type="project" value="InterPro"/>
</dbReference>
<dbReference type="GeneID" id="19469019"/>
<comment type="subcellular location">
    <subcellularLocation>
        <location evidence="1">Nucleus</location>
    </subcellularLocation>
</comment>
<dbReference type="AlphaFoldDB" id="S3E7J8"/>
<keyword evidence="9" id="KW-1185">Reference proteome</keyword>
<name>S3E7J8_GLAL2</name>
<evidence type="ECO:0000256" key="2">
    <source>
        <dbReference type="ARBA" id="ARBA00022723"/>
    </source>
</evidence>
<keyword evidence="8" id="KW-0238">DNA-binding</keyword>
<dbReference type="InterPro" id="IPR007219">
    <property type="entry name" value="XnlR_reg_dom"/>
</dbReference>
<dbReference type="GO" id="GO:0006351">
    <property type="term" value="P:DNA-templated transcription"/>
    <property type="evidence" value="ECO:0007669"/>
    <property type="project" value="InterPro"/>
</dbReference>
<feature type="compositionally biased region" description="Basic and acidic residues" evidence="6">
    <location>
        <begin position="179"/>
        <end position="198"/>
    </location>
</feature>
<feature type="compositionally biased region" description="Polar residues" evidence="6">
    <location>
        <begin position="678"/>
        <end position="693"/>
    </location>
</feature>
<feature type="region of interest" description="Disordered" evidence="6">
    <location>
        <begin position="678"/>
        <end position="714"/>
    </location>
</feature>
<accession>S3E7J8</accession>
<feature type="compositionally biased region" description="Basic and acidic residues" evidence="6">
    <location>
        <begin position="15"/>
        <end position="24"/>
    </location>
</feature>
<dbReference type="RefSeq" id="XP_008078213.1">
    <property type="nucleotide sequence ID" value="XM_008080022.1"/>
</dbReference>
<reference evidence="8 9" key="1">
    <citation type="journal article" date="2013" name="BMC Genomics">
        <title>Genomics-driven discovery of the pneumocandin biosynthetic gene cluster in the fungus Glarea lozoyensis.</title>
        <authorList>
            <person name="Chen L."/>
            <person name="Yue Q."/>
            <person name="Zhang X."/>
            <person name="Xiang M."/>
            <person name="Wang C."/>
            <person name="Li S."/>
            <person name="Che Y."/>
            <person name="Ortiz-Lopez F.J."/>
            <person name="Bills G.F."/>
            <person name="Liu X."/>
            <person name="An Z."/>
        </authorList>
    </citation>
    <scope>NUCLEOTIDE SEQUENCE [LARGE SCALE GENOMIC DNA]</scope>
    <source>
        <strain evidence="9">ATCC 20868 / MF5171</strain>
    </source>
</reference>
<dbReference type="GO" id="GO:0005634">
    <property type="term" value="C:nucleus"/>
    <property type="evidence" value="ECO:0007669"/>
    <property type="project" value="UniProtKB-SubCell"/>
</dbReference>
<feature type="region of interest" description="Disordered" evidence="6">
    <location>
        <begin position="119"/>
        <end position="142"/>
    </location>
</feature>
<feature type="region of interest" description="Disordered" evidence="6">
    <location>
        <begin position="1"/>
        <end position="43"/>
    </location>
</feature>
<keyword evidence="2" id="KW-0479">Metal-binding</keyword>
<keyword evidence="5" id="KW-0539">Nucleus</keyword>
<dbReference type="PANTHER" id="PTHR47338">
    <property type="entry name" value="ZN(II)2CYS6 TRANSCRIPTION FACTOR (EUROFUNG)-RELATED"/>
    <property type="match status" value="1"/>
</dbReference>
<evidence type="ECO:0000256" key="4">
    <source>
        <dbReference type="ARBA" id="ARBA00023163"/>
    </source>
</evidence>
<dbReference type="PROSITE" id="PS00463">
    <property type="entry name" value="ZN2_CY6_FUNGAL_1"/>
    <property type="match status" value="1"/>
</dbReference>
<feature type="domain" description="Zn(2)-C6 fungal-type" evidence="7">
    <location>
        <begin position="44"/>
        <end position="74"/>
    </location>
</feature>
<gene>
    <name evidence="8" type="ORF">GLAREA_09972</name>
</gene>
<sequence length="814" mass="91360">MRSHVVNPDDEHEDAYDHEPDAARKTSKMNGPGSKAGAEEEGPACQSCRQKKAKCSRRSPCSHCVKFQEIDCIYENRKSKPGLRTGAVENLTQRVVALENMFLGQGILWQQVWNQVNPVQDTSDSTSVPAQTPSNPGDTLKDYTSRLRSELSSVSRNFELPETEPSISVKRRRMTSTSGEERPPPRSGIRDQQDHDNDLPPDDLVDALVEIYFTNIHPWIPILHVKQFRERMAIPTDRQKLRIIFHAIVSLCVRFSQDQRLESAEVRARYSKRSREIVILQSMESFSVENLQALIICAFDTIGSGRGPSAWSIVGSMTRTVEQLQLSVESEDQPQSAEFLIKRMAFLAPSRNWTEMEQRRRVFWSVFLMDRFCSIATGWNFSLTSADVKRRLPCEGALWEEGKPLKIPAPYFGVADKSASGALPTARPEFEDQVSIGGFAYCIEASESLSLVTTFFLRHAVNVSKVQDVQIWLMRFKELDLRLVQWKVFLPAQWREACALNADGVLDPNLTLAHITHNTAVGLLHQGIAYPSPEWKASPIRLPSVSSAETCMTAATEVAIIAEKYLQGSTCLTHPQFGFCLFICGRMLLAHSLHYSVMLPPEFDSLINSLQEISSRWNGPHAHEPDSKIDNLASKFASRLAQARDQGPHTLDIRQSAYSEDQNHESTAISQETVSNQFNQPGMISNNQISEPISNEHDLSNGHHFMSEPEGSPDSISLAFPPLPLAFQPHCASATQTAMPSPTSDNQQLNSFYDQKQPEETTFQHATFSDQNMGYDMSGASVDNLNSFFEYSLLPTQRISMFSMQNEKDANSHL</sequence>
<dbReference type="CDD" id="cd00067">
    <property type="entry name" value="GAL4"/>
    <property type="match status" value="1"/>
</dbReference>
<dbReference type="HOGENOM" id="CLU_009941_1_0_1"/>
<dbReference type="PANTHER" id="PTHR47338:SF23">
    <property type="entry name" value="ZN(II)2CYS6 TRANSCRIPTION FACTOR (EUROFUNG)"/>
    <property type="match status" value="1"/>
</dbReference>
<dbReference type="SMART" id="SM00906">
    <property type="entry name" value="Fungal_trans"/>
    <property type="match status" value="1"/>
</dbReference>
<evidence type="ECO:0000256" key="6">
    <source>
        <dbReference type="SAM" id="MobiDB-lite"/>
    </source>
</evidence>
<keyword evidence="3" id="KW-0805">Transcription regulation</keyword>
<dbReference type="KEGG" id="glz:GLAREA_09972"/>
<dbReference type="OrthoDB" id="4456959at2759"/>